<dbReference type="AlphaFoldDB" id="A0A7R8W275"/>
<evidence type="ECO:0000256" key="3">
    <source>
        <dbReference type="ARBA" id="ARBA00004496"/>
    </source>
</evidence>
<keyword evidence="4" id="KW-0728">SH3 domain</keyword>
<evidence type="ECO:0000256" key="8">
    <source>
        <dbReference type="ARBA" id="ARBA00023054"/>
    </source>
</evidence>
<keyword evidence="8 12" id="KW-0175">Coiled coil</keyword>
<dbReference type="Pfam" id="PF00611">
    <property type="entry name" value="FCH"/>
    <property type="match status" value="1"/>
</dbReference>
<dbReference type="SUPFAM" id="SSF103657">
    <property type="entry name" value="BAR/IMD domain-like"/>
    <property type="match status" value="1"/>
</dbReference>
<evidence type="ECO:0000256" key="2">
    <source>
        <dbReference type="ARBA" id="ARBA00004236"/>
    </source>
</evidence>
<proteinExistence type="predicted"/>
<dbReference type="Gene3D" id="1.20.1270.60">
    <property type="entry name" value="Arfaptin homology (AH) domain/BAR domain"/>
    <property type="match status" value="1"/>
</dbReference>
<dbReference type="OrthoDB" id="10255128at2759"/>
<evidence type="ECO:0000256" key="10">
    <source>
        <dbReference type="ARBA" id="ARBA00055545"/>
    </source>
</evidence>
<evidence type="ECO:0000256" key="11">
    <source>
        <dbReference type="ARBA" id="ARBA00064966"/>
    </source>
</evidence>
<reference evidence="14" key="1">
    <citation type="submission" date="2020-11" db="EMBL/GenBank/DDBJ databases">
        <authorList>
            <person name="Tran Van P."/>
        </authorList>
    </citation>
    <scope>NUCLEOTIDE SEQUENCE</scope>
</reference>
<dbReference type="PROSITE" id="PS51741">
    <property type="entry name" value="F_BAR"/>
    <property type="match status" value="1"/>
</dbReference>
<evidence type="ECO:0000256" key="4">
    <source>
        <dbReference type="ARBA" id="ARBA00022443"/>
    </source>
</evidence>
<dbReference type="InterPro" id="IPR027267">
    <property type="entry name" value="AH/BAR_dom_sf"/>
</dbReference>
<comment type="subunit">
    <text evidence="11">Homodimer. May form heterooligomers with other PACSINs. Interacts (via SH3 domain) with DNM1, SYNJ1 and WASL. Interacts with TRPV4.</text>
</comment>
<dbReference type="InterPro" id="IPR001452">
    <property type="entry name" value="SH3_domain"/>
</dbReference>
<dbReference type="InterPro" id="IPR036028">
    <property type="entry name" value="SH3-like_dom_sf"/>
</dbReference>
<dbReference type="SMART" id="SM00326">
    <property type="entry name" value="SH3"/>
    <property type="match status" value="1"/>
</dbReference>
<feature type="compositionally biased region" description="Polar residues" evidence="13">
    <location>
        <begin position="377"/>
        <end position="388"/>
    </location>
</feature>
<dbReference type="SMART" id="SM00055">
    <property type="entry name" value="FCH"/>
    <property type="match status" value="1"/>
</dbReference>
<dbReference type="GO" id="GO:0005768">
    <property type="term" value="C:endosome"/>
    <property type="evidence" value="ECO:0007669"/>
    <property type="project" value="TreeGrafter"/>
</dbReference>
<keyword evidence="5" id="KW-1003">Cell membrane</keyword>
<dbReference type="FunFam" id="1.20.1270.60:FF:000009">
    <property type="entry name" value="Protein kinase C and casein kinase substrate in neurons 2"/>
    <property type="match status" value="1"/>
</dbReference>
<organism evidence="14">
    <name type="scientific">Cyprideis torosa</name>
    <dbReference type="NCBI Taxonomy" id="163714"/>
    <lineage>
        <taxon>Eukaryota</taxon>
        <taxon>Metazoa</taxon>
        <taxon>Ecdysozoa</taxon>
        <taxon>Arthropoda</taxon>
        <taxon>Crustacea</taxon>
        <taxon>Oligostraca</taxon>
        <taxon>Ostracoda</taxon>
        <taxon>Podocopa</taxon>
        <taxon>Podocopida</taxon>
        <taxon>Cytherocopina</taxon>
        <taxon>Cytheroidea</taxon>
        <taxon>Cytherideidae</taxon>
        <taxon>Cyprideis</taxon>
    </lineage>
</organism>
<dbReference type="PANTHER" id="PTHR23065">
    <property type="entry name" value="PROLINE-SERINE-THREONINE PHOSPHATASE INTERACTING PROTEIN 1"/>
    <property type="match status" value="1"/>
</dbReference>
<accession>A0A7R8W275</accession>
<comment type="subcellular location">
    <subcellularLocation>
        <location evidence="2">Cell membrane</location>
    </subcellularLocation>
    <subcellularLocation>
        <location evidence="3">Cytoplasm</location>
    </subcellularLocation>
    <subcellularLocation>
        <location evidence="1">Endomembrane system</location>
        <topology evidence="1">Peripheral membrane protein</topology>
    </subcellularLocation>
</comment>
<dbReference type="CDD" id="cd11843">
    <property type="entry name" value="SH3_PACSIN"/>
    <property type="match status" value="1"/>
</dbReference>
<gene>
    <name evidence="14" type="ORF">CTOB1V02_LOCUS1427</name>
</gene>
<keyword evidence="9" id="KW-0472">Membrane</keyword>
<keyword evidence="7" id="KW-0597">Phosphoprotein</keyword>
<dbReference type="GO" id="GO:0030100">
    <property type="term" value="P:regulation of endocytosis"/>
    <property type="evidence" value="ECO:0007669"/>
    <property type="project" value="TreeGrafter"/>
</dbReference>
<evidence type="ECO:0000256" key="9">
    <source>
        <dbReference type="ARBA" id="ARBA00023136"/>
    </source>
</evidence>
<name>A0A7R8W275_9CRUS</name>
<evidence type="ECO:0000256" key="7">
    <source>
        <dbReference type="ARBA" id="ARBA00022553"/>
    </source>
</evidence>
<evidence type="ECO:0000256" key="12">
    <source>
        <dbReference type="SAM" id="Coils"/>
    </source>
</evidence>
<evidence type="ECO:0000256" key="6">
    <source>
        <dbReference type="ARBA" id="ARBA00022490"/>
    </source>
</evidence>
<dbReference type="CDD" id="cd07655">
    <property type="entry name" value="F-BAR_PACSIN"/>
    <property type="match status" value="1"/>
</dbReference>
<evidence type="ECO:0000256" key="1">
    <source>
        <dbReference type="ARBA" id="ARBA00004184"/>
    </source>
</evidence>
<dbReference type="EMBL" id="OB660200">
    <property type="protein sequence ID" value="CAD7223442.1"/>
    <property type="molecule type" value="Genomic_DNA"/>
</dbReference>
<dbReference type="FunFam" id="2.30.30.40:FF:000014">
    <property type="entry name" value="Kinase C and casein kinase substrate in neurons protein"/>
    <property type="match status" value="1"/>
</dbReference>
<feature type="region of interest" description="Disordered" evidence="13">
    <location>
        <begin position="375"/>
        <end position="413"/>
    </location>
</feature>
<dbReference type="InterPro" id="IPR031160">
    <property type="entry name" value="F_BAR_dom"/>
</dbReference>
<sequence>MSHNSADDTATEPSSDSFWETGNYRRTTKRIEDGYKLCNELSNLLQERASLEKEYSASLTKWSKKWNDTIEKGPEYGTMEAAWKGLLAEADRVAEIHNHMKETLFRDITQEIKNWQREHFHKQMMHTIIKEKKEKEDEFKKAQKSWAKLHERVKKCKSDYHSACKNEKTQVIMLRNAEQDAGQSPEDLHKKRDKVDRAKNEVAKTKDAYETALKEISDANSRYMEDMTAVFDKCQEMEAERLRFFKDILFQVHQCLNISSNPELPQIYEELHHTVSNADDTKDLRWWSSNHGVNMPMNWPRFEEYVEEIRDITSKKGSSKTRPIPEDTNITLITQRTVTDDLPTQTAKGKTKGKINMKKADGSIAKETMENDVRKNPVTSNNINSTTQGLNGGGGGGGGERNPGGHNAGADDEDWDEFAEPLEDNGEPGVPVKALYDYDGMESDELSFKAGDVFEKLADEDDQGWCKGRKDNRVGLYPANYVELAR</sequence>
<dbReference type="Gene3D" id="2.30.30.40">
    <property type="entry name" value="SH3 Domains"/>
    <property type="match status" value="1"/>
</dbReference>
<protein>
    <submittedName>
        <fullName evidence="14">Uncharacterized protein</fullName>
    </submittedName>
</protein>
<dbReference type="PROSITE" id="PS50002">
    <property type="entry name" value="SH3"/>
    <property type="match status" value="1"/>
</dbReference>
<keyword evidence="6" id="KW-0963">Cytoplasm</keyword>
<evidence type="ECO:0000256" key="5">
    <source>
        <dbReference type="ARBA" id="ARBA00022475"/>
    </source>
</evidence>
<dbReference type="GO" id="GO:0005886">
    <property type="term" value="C:plasma membrane"/>
    <property type="evidence" value="ECO:0007669"/>
    <property type="project" value="UniProtKB-SubCell"/>
</dbReference>
<evidence type="ECO:0000256" key="13">
    <source>
        <dbReference type="SAM" id="MobiDB-lite"/>
    </source>
</evidence>
<feature type="coiled-coil region" evidence="12">
    <location>
        <begin position="188"/>
        <end position="215"/>
    </location>
</feature>
<dbReference type="GO" id="GO:0007010">
    <property type="term" value="P:cytoskeleton organization"/>
    <property type="evidence" value="ECO:0007669"/>
    <property type="project" value="TreeGrafter"/>
</dbReference>
<comment type="function">
    <text evidence="10">Plays a role in endocytosis and regulates internalization of plasma membrane proteins. Overexpression impairs internalization of SLC2A1/GLUT1 and TRPV4 and increases the levels of SLC2A1/GLUT1 and TRPV4 at the cell membrane. Inhibits the TRPV4 calcium channel activity.</text>
</comment>
<dbReference type="PANTHER" id="PTHR23065:SF11">
    <property type="entry name" value="SYNDAPIN, ISOFORM C"/>
    <property type="match status" value="1"/>
</dbReference>
<dbReference type="PRINTS" id="PR00452">
    <property type="entry name" value="SH3DOMAIN"/>
</dbReference>
<evidence type="ECO:0000313" key="14">
    <source>
        <dbReference type="EMBL" id="CAD7223442.1"/>
    </source>
</evidence>
<feature type="compositionally biased region" description="Gly residues" evidence="13">
    <location>
        <begin position="390"/>
        <end position="402"/>
    </location>
</feature>
<dbReference type="Pfam" id="PF00018">
    <property type="entry name" value="SH3_1"/>
    <property type="match status" value="1"/>
</dbReference>
<dbReference type="InterPro" id="IPR001060">
    <property type="entry name" value="FCH_dom"/>
</dbReference>
<dbReference type="GO" id="GO:0097320">
    <property type="term" value="P:plasma membrane tubulation"/>
    <property type="evidence" value="ECO:0007669"/>
    <property type="project" value="TreeGrafter"/>
</dbReference>
<dbReference type="GO" id="GO:0005543">
    <property type="term" value="F:phospholipid binding"/>
    <property type="evidence" value="ECO:0007669"/>
    <property type="project" value="TreeGrafter"/>
</dbReference>
<dbReference type="SUPFAM" id="SSF50044">
    <property type="entry name" value="SH3-domain"/>
    <property type="match status" value="1"/>
</dbReference>